<organism evidence="15 16">
    <name type="scientific">Nematostella vectensis</name>
    <name type="common">Starlet sea anemone</name>
    <dbReference type="NCBI Taxonomy" id="45351"/>
    <lineage>
        <taxon>Eukaryota</taxon>
        <taxon>Metazoa</taxon>
        <taxon>Cnidaria</taxon>
        <taxon>Anthozoa</taxon>
        <taxon>Hexacorallia</taxon>
        <taxon>Actiniaria</taxon>
        <taxon>Edwardsiidae</taxon>
        <taxon>Nematostella</taxon>
    </lineage>
</organism>
<accession>A7SA08</accession>
<dbReference type="PANTHER" id="PTHR12989:SF10">
    <property type="entry name" value="DOL-P-GLC:GLC(2)MAN(9)GLCNAC(2)-PP-DOL ALPHA-1,2-GLUCOSYLTRANSFERASE-RELATED"/>
    <property type="match status" value="1"/>
</dbReference>
<reference evidence="15 16" key="1">
    <citation type="journal article" date="2007" name="Science">
        <title>Sea anemone genome reveals ancestral eumetazoan gene repertoire and genomic organization.</title>
        <authorList>
            <person name="Putnam N.H."/>
            <person name="Srivastava M."/>
            <person name="Hellsten U."/>
            <person name="Dirks B."/>
            <person name="Chapman J."/>
            <person name="Salamov A."/>
            <person name="Terry A."/>
            <person name="Shapiro H."/>
            <person name="Lindquist E."/>
            <person name="Kapitonov V.V."/>
            <person name="Jurka J."/>
            <person name="Genikhovich G."/>
            <person name="Grigoriev I.V."/>
            <person name="Lucas S.M."/>
            <person name="Steele R.E."/>
            <person name="Finnerty J.R."/>
            <person name="Technau U."/>
            <person name="Martindale M.Q."/>
            <person name="Rokhsar D.S."/>
        </authorList>
    </citation>
    <scope>NUCLEOTIDE SEQUENCE [LARGE SCALE GENOMIC DNA]</scope>
    <source>
        <strain evidence="16">CH2 X CH6</strain>
    </source>
</reference>
<evidence type="ECO:0000256" key="8">
    <source>
        <dbReference type="ARBA" id="ARBA00022692"/>
    </source>
</evidence>
<dbReference type="HOGENOM" id="CLU_1909159_0_0_1"/>
<evidence type="ECO:0000256" key="2">
    <source>
        <dbReference type="ARBA" id="ARBA00004922"/>
    </source>
</evidence>
<dbReference type="STRING" id="45351.A7SA08"/>
<keyword evidence="9" id="KW-0256">Endoplasmic reticulum</keyword>
<evidence type="ECO:0000256" key="12">
    <source>
        <dbReference type="ARBA" id="ARBA00044727"/>
    </source>
</evidence>
<dbReference type="GO" id="GO:0005789">
    <property type="term" value="C:endoplasmic reticulum membrane"/>
    <property type="evidence" value="ECO:0007669"/>
    <property type="project" value="UniProtKB-SubCell"/>
</dbReference>
<name>A7SA08_NEMVE</name>
<dbReference type="InParanoid" id="A7SA08"/>
<evidence type="ECO:0000256" key="1">
    <source>
        <dbReference type="ARBA" id="ARBA00004477"/>
    </source>
</evidence>
<feature type="transmembrane region" description="Helical" evidence="14">
    <location>
        <begin position="57"/>
        <end position="77"/>
    </location>
</feature>
<keyword evidence="8 14" id="KW-0812">Transmembrane</keyword>
<evidence type="ECO:0000256" key="4">
    <source>
        <dbReference type="ARBA" id="ARBA00011967"/>
    </source>
</evidence>
<evidence type="ECO:0000256" key="3">
    <source>
        <dbReference type="ARBA" id="ARBA00010600"/>
    </source>
</evidence>
<keyword evidence="16" id="KW-1185">Reference proteome</keyword>
<protein>
    <recommendedName>
        <fullName evidence="5">Dol-P-Glc:Glc(2)Man(9)GlcNAc(2)-PP-Dol alpha-1,2-glucosyltransferase</fullName>
        <ecNumber evidence="4">2.4.1.256</ecNumber>
    </recommendedName>
</protein>
<evidence type="ECO:0000313" key="16">
    <source>
        <dbReference type="Proteomes" id="UP000001593"/>
    </source>
</evidence>
<evidence type="ECO:0000256" key="7">
    <source>
        <dbReference type="ARBA" id="ARBA00022679"/>
    </source>
</evidence>
<comment type="subcellular location">
    <subcellularLocation>
        <location evidence="1">Endoplasmic reticulum membrane</location>
        <topology evidence="1">Multi-pass membrane protein</topology>
    </subcellularLocation>
</comment>
<dbReference type="Pfam" id="PF04922">
    <property type="entry name" value="DIE2_ALG10"/>
    <property type="match status" value="1"/>
</dbReference>
<keyword evidence="11 14" id="KW-0472">Membrane</keyword>
<evidence type="ECO:0000256" key="13">
    <source>
        <dbReference type="ARBA" id="ARBA00048064"/>
    </source>
</evidence>
<comment type="pathway">
    <text evidence="2">Protein modification; protein glycosylation.</text>
</comment>
<evidence type="ECO:0000313" key="15">
    <source>
        <dbReference type="EMBL" id="EDO39478.1"/>
    </source>
</evidence>
<dbReference type="eggNOG" id="KOG2642">
    <property type="taxonomic scope" value="Eukaryota"/>
</dbReference>
<dbReference type="PANTHER" id="PTHR12989">
    <property type="entry name" value="ALPHA-1,2-GLUCOSYLTRANSFERASE ALG10"/>
    <property type="match status" value="1"/>
</dbReference>
<keyword evidence="10 14" id="KW-1133">Transmembrane helix</keyword>
<evidence type="ECO:0000256" key="14">
    <source>
        <dbReference type="SAM" id="Phobius"/>
    </source>
</evidence>
<feature type="transmembrane region" description="Helical" evidence="14">
    <location>
        <begin position="6"/>
        <end position="24"/>
    </location>
</feature>
<dbReference type="Proteomes" id="UP000001593">
    <property type="component" value="Unassembled WGS sequence"/>
</dbReference>
<comment type="function">
    <text evidence="12">Dol-P-Glc:Glc(2)Man(9)GlcNAc(2)-PP-Dol alpha-1,2-glucosyltransferase that operates in the biosynthetic pathway of dolichol-linked oligosaccharides, the glycan precursors employed in protein asparagine (N)-glycosylation. The assembly of dolichol-linked oligosaccharides begins on the cytosolic side of the endoplasmic reticulum membrane and finishes in its lumen. The sequential addition of sugars to dolichol pyrophosphate produces dolichol-linked oligosaccharides containing fourteen sugars, including two GlcNAcs, nine mannoses and three glucoses. Once assembled, the oligosaccharide is transferred from the lipid to nascent proteins by oligosaccharyltransferases. In the lumen of the endoplasmic reticulum, adds the third and last glucose residue from dolichyl phosphate glucose (Dol-P-Glc) onto the lipid-linked oligosaccharide intermediate Glc(2)Man(9)GlcNAc(2)-PP-Dol to produce Glc(3)Man(9)GlcNAc(2)-PP-Dol.</text>
</comment>
<feature type="transmembrane region" description="Helical" evidence="14">
    <location>
        <begin position="89"/>
        <end position="110"/>
    </location>
</feature>
<evidence type="ECO:0000256" key="5">
    <source>
        <dbReference type="ARBA" id="ARBA00018512"/>
    </source>
</evidence>
<dbReference type="AlphaFoldDB" id="A7SA08"/>
<gene>
    <name evidence="15" type="ORF">NEMVEDRAFT_v1g209063</name>
</gene>
<dbReference type="GO" id="GO:0006488">
    <property type="term" value="P:dolichol-linked oligosaccharide biosynthetic process"/>
    <property type="evidence" value="ECO:0007669"/>
    <property type="project" value="InterPro"/>
</dbReference>
<dbReference type="PhylomeDB" id="A7SA08"/>
<evidence type="ECO:0000256" key="9">
    <source>
        <dbReference type="ARBA" id="ARBA00022824"/>
    </source>
</evidence>
<comment type="similarity">
    <text evidence="3">Belongs to the ALG10 glucosyltransferase family.</text>
</comment>
<dbReference type="EMBL" id="DS469606">
    <property type="protein sequence ID" value="EDO39478.1"/>
    <property type="molecule type" value="Genomic_DNA"/>
</dbReference>
<proteinExistence type="inferred from homology"/>
<dbReference type="GO" id="GO:0106073">
    <property type="term" value="F:dolichyl pyrophosphate Glc2Man9GlcNAc2 alpha-1,2-glucosyltransferase activity"/>
    <property type="evidence" value="ECO:0007669"/>
    <property type="project" value="UniProtKB-EC"/>
</dbReference>
<keyword evidence="7" id="KW-0808">Transferase</keyword>
<evidence type="ECO:0000256" key="10">
    <source>
        <dbReference type="ARBA" id="ARBA00022989"/>
    </source>
</evidence>
<dbReference type="EC" id="2.4.1.256" evidence="4"/>
<sequence length="133" mass="15218">MADSLFFTGLATLLAISVGILLLIDFKQSQPYLDEIFHIPQAQQYCEYKFSEWDPKITTLPGLYLVSLAILRVAAFFSSTELIDVCSVLWLRFTNVFFVIGNAWLLREVLIQLNLQNSRKSFPMFIFSSAKPL</sequence>
<comment type="catalytic activity">
    <reaction evidence="13">
        <text>an alpha-D-Glc-(1-&gt;3)-alpha-D-Glc-(1-&gt;3)-alpha-D-Man-(1-&gt;2)-alpha-D-Man-(1-&gt;2)-alpha-D-Man-(1-&gt;3)-[alpha-D-Man-(1-&gt;2)-alpha-D-Man-(1-&gt;3)-[alpha-D-Man-(1-&gt;2)-alpha-D-Man-(1-&gt;6)]-alpha-D-Man-(1-&gt;6)]-beta-D-Man-(1-&gt;4)-beta-D-GlcNAc-(1-&gt;4)-alpha-D-GlcNAc-diphospho-di-trans,poly-cis-dolichol + a di-trans,poly-cis-dolichyl beta-D-glucosyl phosphate = a alpha-D-Glc-(1-&gt;2)-alpha-D-Glc-(1-&gt;3)-alpha-D-Glc-(1-&gt;3)-alpha-D-Man-(1-&gt;2)-alpha-D-Man-(1-&gt;2)-alpha-D-Man-(1-&gt;3)-[alpha-D-Man-(1-&gt;2)-alpha-D-Man-(1-&gt;3)-[alpha-D-Man-(1-&gt;2)-alpha-D-Man-(1-&gt;6)]-alpha-D-Man-(1-&gt;6)]-beta-D-Man-(1-&gt;4)-beta-D-GlcNAc-(1-&gt;4)-alpha-D-GlcNAc-diphospho-di-trans,poly-cis-dolichol + a di-trans,poly-cis-dolichyl phosphate + H(+)</text>
        <dbReference type="Rhea" id="RHEA:29543"/>
        <dbReference type="Rhea" id="RHEA-COMP:19498"/>
        <dbReference type="Rhea" id="RHEA-COMP:19502"/>
        <dbReference type="Rhea" id="RHEA-COMP:19512"/>
        <dbReference type="Rhea" id="RHEA-COMP:19522"/>
        <dbReference type="ChEBI" id="CHEBI:15378"/>
        <dbReference type="ChEBI" id="CHEBI:57525"/>
        <dbReference type="ChEBI" id="CHEBI:57683"/>
        <dbReference type="ChEBI" id="CHEBI:132522"/>
        <dbReference type="ChEBI" id="CHEBI:132523"/>
        <dbReference type="EC" id="2.4.1.256"/>
    </reaction>
    <physiologicalReaction direction="left-to-right" evidence="13">
        <dbReference type="Rhea" id="RHEA:29544"/>
    </physiologicalReaction>
</comment>
<evidence type="ECO:0000256" key="11">
    <source>
        <dbReference type="ARBA" id="ARBA00023136"/>
    </source>
</evidence>
<dbReference type="InterPro" id="IPR016900">
    <property type="entry name" value="Alg10"/>
</dbReference>
<keyword evidence="6" id="KW-0328">Glycosyltransferase</keyword>
<evidence type="ECO:0000256" key="6">
    <source>
        <dbReference type="ARBA" id="ARBA00022676"/>
    </source>
</evidence>